<keyword evidence="1" id="KW-0547">Nucleotide-binding</keyword>
<dbReference type="InterPro" id="IPR037118">
    <property type="entry name" value="Val-tRNA_synth_C_sf"/>
</dbReference>
<dbReference type="PROSITE" id="PS50893">
    <property type="entry name" value="ABC_TRANSPORTER_2"/>
    <property type="match status" value="2"/>
</dbReference>
<keyword evidence="2 5" id="KW-0067">ATP-binding</keyword>
<dbReference type="InterPro" id="IPR051309">
    <property type="entry name" value="ABCF_ATPase"/>
</dbReference>
<dbReference type="PROSITE" id="PS00211">
    <property type="entry name" value="ABC_TRANSPORTER_1"/>
    <property type="match status" value="2"/>
</dbReference>
<dbReference type="InterPro" id="IPR003439">
    <property type="entry name" value="ABC_transporter-like_ATP-bd"/>
</dbReference>
<feature type="domain" description="ABC transporter" evidence="4">
    <location>
        <begin position="324"/>
        <end position="535"/>
    </location>
</feature>
<dbReference type="Pfam" id="PF12848">
    <property type="entry name" value="ABC_tran_Xtn"/>
    <property type="match status" value="1"/>
</dbReference>
<feature type="compositionally biased region" description="Basic and acidic residues" evidence="3">
    <location>
        <begin position="532"/>
        <end position="548"/>
    </location>
</feature>
<dbReference type="Proteomes" id="UP000824048">
    <property type="component" value="Unassembled WGS sequence"/>
</dbReference>
<dbReference type="InterPro" id="IPR032781">
    <property type="entry name" value="ABC_tran_Xtn"/>
</dbReference>
<name>A0A9D2J8E7_9FIRM</name>
<evidence type="ECO:0000256" key="1">
    <source>
        <dbReference type="ARBA" id="ARBA00022741"/>
    </source>
</evidence>
<evidence type="ECO:0000313" key="6">
    <source>
        <dbReference type="Proteomes" id="UP000824048"/>
    </source>
</evidence>
<reference evidence="5" key="2">
    <citation type="submission" date="2021-04" db="EMBL/GenBank/DDBJ databases">
        <authorList>
            <person name="Gilroy R."/>
        </authorList>
    </citation>
    <scope>NUCLEOTIDE SEQUENCE</scope>
    <source>
        <strain evidence="5">ChiSxjej1B13-11774</strain>
    </source>
</reference>
<dbReference type="PANTHER" id="PTHR42855">
    <property type="entry name" value="ABC TRANSPORTER ATP-BINDING SUBUNIT"/>
    <property type="match status" value="1"/>
</dbReference>
<sequence>MLLELQQLGKSFGEHEVLQDVNAGVERGDRIGIIGANGTGKTTLLRILYGESLPDAGTAAFGNGVTCGYLEQNAHLDPSLDVYGTMRLAFAPALTAMERLETLQKELAVHPENQRIQEDINHCNAVIDAMDAYQMDTQIKKVLNGMGFPAETWQKPAGVLSGGEQTRLRLARLLLERPDLLILDEPTNHLDIETMDWLEEYLKSYRGAVLVVSHDRYFLDAVCTRIWELRGKTINTYRGNYSAYLPQRQAADERQQKMHDAAVEKAAKLQDYIDRNLVRASTTKMAQSRRKQLEKLEIVEAPSAEAWELNFRFTYDIEPYDELVIMKNLTVRIGERTLIDGLDYTVHRGDKLIIAGPNGTGKSTLLQVLDGKRRPSGGMVRLGSGAKPGVFTQQQARRAGRVIDAIWNQYPRFTELEVRSHLARFGYRGEDVFKDCAQLSGGELARLRFSELALERPNLMFLDEPTNHLDIYMRESLTQALVAYTGTLLLVTHDRYLMQSLGCPILYLEEGKATFYANFEALKNRNTASANEKSKPEESVKRQTYGKEQRRRRAEVRARLKAVETEIEELGAHIVELENEINDPQVLRDHLLLRDKCDELDDTRFHQQELYDEWERLAEEQEQFEADGE</sequence>
<dbReference type="FunFam" id="3.40.50.300:FF:000011">
    <property type="entry name" value="Putative ABC transporter ATP-binding component"/>
    <property type="match status" value="1"/>
</dbReference>
<reference evidence="5" key="1">
    <citation type="journal article" date="2021" name="PeerJ">
        <title>Extensive microbial diversity within the chicken gut microbiome revealed by metagenomics and culture.</title>
        <authorList>
            <person name="Gilroy R."/>
            <person name="Ravi A."/>
            <person name="Getino M."/>
            <person name="Pursley I."/>
            <person name="Horton D.L."/>
            <person name="Alikhan N.F."/>
            <person name="Baker D."/>
            <person name="Gharbi K."/>
            <person name="Hall N."/>
            <person name="Watson M."/>
            <person name="Adriaenssens E.M."/>
            <person name="Foster-Nyarko E."/>
            <person name="Jarju S."/>
            <person name="Secka A."/>
            <person name="Antonio M."/>
            <person name="Oren A."/>
            <person name="Chaudhuri R.R."/>
            <person name="La Ragione R."/>
            <person name="Hildebrand F."/>
            <person name="Pallen M.J."/>
        </authorList>
    </citation>
    <scope>NUCLEOTIDE SEQUENCE</scope>
    <source>
        <strain evidence="5">ChiSxjej1B13-11774</strain>
    </source>
</reference>
<dbReference type="SUPFAM" id="SSF52540">
    <property type="entry name" value="P-loop containing nucleoside triphosphate hydrolases"/>
    <property type="match status" value="2"/>
</dbReference>
<dbReference type="Gene3D" id="3.40.50.300">
    <property type="entry name" value="P-loop containing nucleotide triphosphate hydrolases"/>
    <property type="match status" value="2"/>
</dbReference>
<evidence type="ECO:0000259" key="4">
    <source>
        <dbReference type="PROSITE" id="PS50893"/>
    </source>
</evidence>
<dbReference type="GO" id="GO:0016887">
    <property type="term" value="F:ATP hydrolysis activity"/>
    <property type="evidence" value="ECO:0007669"/>
    <property type="project" value="InterPro"/>
</dbReference>
<evidence type="ECO:0000313" key="5">
    <source>
        <dbReference type="EMBL" id="HIZ40970.1"/>
    </source>
</evidence>
<feature type="domain" description="ABC transporter" evidence="4">
    <location>
        <begin position="3"/>
        <end position="256"/>
    </location>
</feature>
<dbReference type="InterPro" id="IPR003593">
    <property type="entry name" value="AAA+_ATPase"/>
</dbReference>
<dbReference type="GO" id="GO:0005524">
    <property type="term" value="F:ATP binding"/>
    <property type="evidence" value="ECO:0007669"/>
    <property type="project" value="UniProtKB-KW"/>
</dbReference>
<dbReference type="EMBL" id="DXBP01000002">
    <property type="protein sequence ID" value="HIZ40970.1"/>
    <property type="molecule type" value="Genomic_DNA"/>
</dbReference>
<evidence type="ECO:0000256" key="2">
    <source>
        <dbReference type="ARBA" id="ARBA00022840"/>
    </source>
</evidence>
<dbReference type="Pfam" id="PF00005">
    <property type="entry name" value="ABC_tran"/>
    <property type="match status" value="2"/>
</dbReference>
<gene>
    <name evidence="5" type="ORF">H9811_00240</name>
</gene>
<dbReference type="Gene3D" id="1.10.287.380">
    <property type="entry name" value="Valyl-tRNA synthetase, C-terminal domain"/>
    <property type="match status" value="1"/>
</dbReference>
<organism evidence="5 6">
    <name type="scientific">Candidatus Gemmiger excrementigallinarum</name>
    <dbReference type="NCBI Taxonomy" id="2838609"/>
    <lineage>
        <taxon>Bacteria</taxon>
        <taxon>Bacillati</taxon>
        <taxon>Bacillota</taxon>
        <taxon>Clostridia</taxon>
        <taxon>Eubacteriales</taxon>
        <taxon>Gemmiger</taxon>
    </lineage>
</organism>
<proteinExistence type="predicted"/>
<dbReference type="PANTHER" id="PTHR42855:SF2">
    <property type="entry name" value="DRUG RESISTANCE ABC TRANSPORTER,ATP-BINDING PROTEIN"/>
    <property type="match status" value="1"/>
</dbReference>
<dbReference type="InterPro" id="IPR027417">
    <property type="entry name" value="P-loop_NTPase"/>
</dbReference>
<dbReference type="GO" id="GO:0003677">
    <property type="term" value="F:DNA binding"/>
    <property type="evidence" value="ECO:0007669"/>
    <property type="project" value="InterPro"/>
</dbReference>
<comment type="caution">
    <text evidence="5">The sequence shown here is derived from an EMBL/GenBank/DDBJ whole genome shotgun (WGS) entry which is preliminary data.</text>
</comment>
<feature type="region of interest" description="Disordered" evidence="3">
    <location>
        <begin position="527"/>
        <end position="550"/>
    </location>
</feature>
<dbReference type="SMART" id="SM00382">
    <property type="entry name" value="AAA"/>
    <property type="match status" value="2"/>
</dbReference>
<accession>A0A9D2J8E7</accession>
<dbReference type="InterPro" id="IPR017871">
    <property type="entry name" value="ABC_transporter-like_CS"/>
</dbReference>
<dbReference type="AlphaFoldDB" id="A0A9D2J8E7"/>
<dbReference type="CDD" id="cd03221">
    <property type="entry name" value="ABCF_EF-3"/>
    <property type="match status" value="2"/>
</dbReference>
<evidence type="ECO:0000256" key="3">
    <source>
        <dbReference type="SAM" id="MobiDB-lite"/>
    </source>
</evidence>
<protein>
    <submittedName>
        <fullName evidence="5">ABC-F family ATP-binding cassette domain-containing protein</fullName>
    </submittedName>
</protein>